<protein>
    <submittedName>
        <fullName evidence="9">Uncharacterized protein</fullName>
    </submittedName>
</protein>
<dbReference type="Gene3D" id="3.40.50.620">
    <property type="entry name" value="HUPs"/>
    <property type="match status" value="1"/>
</dbReference>
<keyword evidence="10" id="KW-1185">Reference proteome</keyword>
<name>A0A9N8HVP7_9STRA</name>
<sequence>MATQQQEQRKRKRVCLFGTSANPPTGDQGHLGIVKAIAGLKLQNEEESAFDEIRVVPVYSHPFASKRKLLAPFDHRVQMCHVSLQGIPIVTISPAEQDIYQEKLEQQQLLLKGESAENSISIGTADLLEYYNRQDDIPTDYTLCLGADTFLDFTGGKWRRTEDILDLIQGRFVVLFRQEDATDSGKQKQEQQQQPNQQRQLEQAVAKLEGTNGSGSIRLLQVPTLGAVSSTLVRKLSREMSQSEDSTGNTNAQKLTEQNQQQQIAELQLREIVDSRVLEYMKEHGLYGFQKDA</sequence>
<keyword evidence="3" id="KW-0808">Transferase</keyword>
<dbReference type="AlphaFoldDB" id="A0A9N8HVP7"/>
<feature type="region of interest" description="Disordered" evidence="8">
    <location>
        <begin position="238"/>
        <end position="259"/>
    </location>
</feature>
<accession>A0A9N8HVP7</accession>
<dbReference type="GO" id="GO:0009435">
    <property type="term" value="P:NAD+ biosynthetic process"/>
    <property type="evidence" value="ECO:0007669"/>
    <property type="project" value="InterPro"/>
</dbReference>
<keyword evidence="6" id="KW-0067">ATP-binding</keyword>
<dbReference type="GO" id="GO:0005524">
    <property type="term" value="F:ATP binding"/>
    <property type="evidence" value="ECO:0007669"/>
    <property type="project" value="UniProtKB-KW"/>
</dbReference>
<keyword evidence="4" id="KW-0548">Nucleotidyltransferase</keyword>
<evidence type="ECO:0000256" key="8">
    <source>
        <dbReference type="SAM" id="MobiDB-lite"/>
    </source>
</evidence>
<comment type="pathway">
    <text evidence="1">Cofactor biosynthesis; NAD(+) biosynthesis.</text>
</comment>
<evidence type="ECO:0000313" key="10">
    <source>
        <dbReference type="Proteomes" id="UP001153069"/>
    </source>
</evidence>
<dbReference type="InterPro" id="IPR014729">
    <property type="entry name" value="Rossmann-like_a/b/a_fold"/>
</dbReference>
<dbReference type="GO" id="GO:0016779">
    <property type="term" value="F:nucleotidyltransferase activity"/>
    <property type="evidence" value="ECO:0007669"/>
    <property type="project" value="UniProtKB-KW"/>
</dbReference>
<keyword evidence="2" id="KW-0662">Pyridine nucleotide biosynthesis</keyword>
<evidence type="ECO:0000256" key="7">
    <source>
        <dbReference type="ARBA" id="ARBA00023027"/>
    </source>
</evidence>
<keyword evidence="7" id="KW-0520">NAD</keyword>
<dbReference type="SUPFAM" id="SSF52374">
    <property type="entry name" value="Nucleotidylyl transferase"/>
    <property type="match status" value="1"/>
</dbReference>
<dbReference type="OrthoDB" id="48662at2759"/>
<evidence type="ECO:0000256" key="1">
    <source>
        <dbReference type="ARBA" id="ARBA00004790"/>
    </source>
</evidence>
<organism evidence="9 10">
    <name type="scientific">Seminavis robusta</name>
    <dbReference type="NCBI Taxonomy" id="568900"/>
    <lineage>
        <taxon>Eukaryota</taxon>
        <taxon>Sar</taxon>
        <taxon>Stramenopiles</taxon>
        <taxon>Ochrophyta</taxon>
        <taxon>Bacillariophyta</taxon>
        <taxon>Bacillariophyceae</taxon>
        <taxon>Bacillariophycidae</taxon>
        <taxon>Naviculales</taxon>
        <taxon>Naviculaceae</taxon>
        <taxon>Seminavis</taxon>
    </lineage>
</organism>
<dbReference type="Proteomes" id="UP001153069">
    <property type="component" value="Unassembled WGS sequence"/>
</dbReference>
<gene>
    <name evidence="9" type="ORF">SEMRO_2382_G325590.1</name>
</gene>
<dbReference type="InterPro" id="IPR005248">
    <property type="entry name" value="NadD/NMNAT"/>
</dbReference>
<keyword evidence="5" id="KW-0547">Nucleotide-binding</keyword>
<reference evidence="9" key="1">
    <citation type="submission" date="2020-06" db="EMBL/GenBank/DDBJ databases">
        <authorList>
            <consortium name="Plant Systems Biology data submission"/>
        </authorList>
    </citation>
    <scope>NUCLEOTIDE SEQUENCE</scope>
    <source>
        <strain evidence="9">D6</strain>
    </source>
</reference>
<feature type="compositionally biased region" description="Polar residues" evidence="8">
    <location>
        <begin position="239"/>
        <end position="254"/>
    </location>
</feature>
<dbReference type="PANTHER" id="PTHR39321">
    <property type="entry name" value="NICOTINATE-NUCLEOTIDE ADENYLYLTRANSFERASE-RELATED"/>
    <property type="match status" value="1"/>
</dbReference>
<evidence type="ECO:0000256" key="3">
    <source>
        <dbReference type="ARBA" id="ARBA00022679"/>
    </source>
</evidence>
<dbReference type="PANTHER" id="PTHR39321:SF3">
    <property type="entry name" value="PHOSPHOPANTETHEINE ADENYLYLTRANSFERASE"/>
    <property type="match status" value="1"/>
</dbReference>
<evidence type="ECO:0000256" key="2">
    <source>
        <dbReference type="ARBA" id="ARBA00022642"/>
    </source>
</evidence>
<evidence type="ECO:0000256" key="4">
    <source>
        <dbReference type="ARBA" id="ARBA00022695"/>
    </source>
</evidence>
<proteinExistence type="predicted"/>
<evidence type="ECO:0000256" key="6">
    <source>
        <dbReference type="ARBA" id="ARBA00022840"/>
    </source>
</evidence>
<dbReference type="EMBL" id="CAICTM010002380">
    <property type="protein sequence ID" value="CAB9529028.1"/>
    <property type="molecule type" value="Genomic_DNA"/>
</dbReference>
<evidence type="ECO:0000313" key="9">
    <source>
        <dbReference type="EMBL" id="CAB9529028.1"/>
    </source>
</evidence>
<evidence type="ECO:0000256" key="5">
    <source>
        <dbReference type="ARBA" id="ARBA00022741"/>
    </source>
</evidence>
<comment type="caution">
    <text evidence="9">The sequence shown here is derived from an EMBL/GenBank/DDBJ whole genome shotgun (WGS) entry which is preliminary data.</text>
</comment>